<name>A0A8T2ICU9_9PIPI</name>
<feature type="transmembrane region" description="Helical" evidence="2">
    <location>
        <begin position="262"/>
        <end position="281"/>
    </location>
</feature>
<dbReference type="Pfam" id="PF22957">
    <property type="entry name" value="NUP210_Ig"/>
    <property type="match status" value="1"/>
</dbReference>
<protein>
    <recommendedName>
        <fullName evidence="3">NUP210 C-terminal Ig-like domain-containing protein</fullName>
    </recommendedName>
</protein>
<dbReference type="AlphaFoldDB" id="A0A8T2ICU9"/>
<dbReference type="EMBL" id="JAACNH010005373">
    <property type="protein sequence ID" value="KAG8429567.1"/>
    <property type="molecule type" value="Genomic_DNA"/>
</dbReference>
<feature type="region of interest" description="Disordered" evidence="1">
    <location>
        <begin position="310"/>
        <end position="338"/>
    </location>
</feature>
<dbReference type="InterPro" id="IPR045197">
    <property type="entry name" value="NUP210-like"/>
</dbReference>
<dbReference type="Proteomes" id="UP000812440">
    <property type="component" value="Unassembled WGS sequence"/>
</dbReference>
<evidence type="ECO:0000256" key="2">
    <source>
        <dbReference type="SAM" id="Phobius"/>
    </source>
</evidence>
<evidence type="ECO:0000256" key="1">
    <source>
        <dbReference type="SAM" id="MobiDB-lite"/>
    </source>
</evidence>
<dbReference type="OrthoDB" id="361283at2759"/>
<dbReference type="PANTHER" id="PTHR23019:SF2">
    <property type="entry name" value="NUCLEAR PORE MEMBRANE GLYCOPROTEIN 210"/>
    <property type="match status" value="1"/>
</dbReference>
<proteinExistence type="predicted"/>
<keyword evidence="5" id="KW-1185">Reference proteome</keyword>
<comment type="caution">
    <text evidence="4">The sequence shown here is derived from an EMBL/GenBank/DDBJ whole genome shotgun (WGS) entry which is preliminary data.</text>
</comment>
<dbReference type="PANTHER" id="PTHR23019">
    <property type="entry name" value="NUCLEAR PORE MEMBRANE GLYCOPROTEIN GP210-RELATED"/>
    <property type="match status" value="1"/>
</dbReference>
<organism evidence="4 5">
    <name type="scientific">Hymenochirus boettgeri</name>
    <name type="common">Congo dwarf clawed frog</name>
    <dbReference type="NCBI Taxonomy" id="247094"/>
    <lineage>
        <taxon>Eukaryota</taxon>
        <taxon>Metazoa</taxon>
        <taxon>Chordata</taxon>
        <taxon>Craniata</taxon>
        <taxon>Vertebrata</taxon>
        <taxon>Euteleostomi</taxon>
        <taxon>Amphibia</taxon>
        <taxon>Batrachia</taxon>
        <taxon>Anura</taxon>
        <taxon>Pipoidea</taxon>
        <taxon>Pipidae</taxon>
        <taxon>Pipinae</taxon>
        <taxon>Hymenochirus</taxon>
    </lineage>
</organism>
<evidence type="ECO:0000259" key="3">
    <source>
        <dbReference type="Pfam" id="PF22957"/>
    </source>
</evidence>
<sequence>VTVQAPQRMKTLYTDGERINLHVANQQVFSVEIDDKSQNLKGQCSVGQMEDIKHLYPGNTINCHLQFNGQRVEMNPTEIFTSTPGFDVDSGRYTCSLMRQKLSESQIKHLSMGDVSVTVTASVQGNHRYKEHIGAQVPIYPGFYIDLKEIVLTNHYTSSDLKIYGAPDMLNNLDVKTGLPVITVYLKERSHGTPSFVTYEVGVTDVSVLSQGSLSTTLTVSCRLSDQTITVPVQLISVKGPAKGFSTDSPGLFQHFIESYQMMFFTLFALLAGAAILIIVCSPREKSYQPAVYLNPSPHSANHSFPAVSPAHYSAQTSPNRRNQSGSRILWSPNYATN</sequence>
<keyword evidence="2" id="KW-0472">Membrane</keyword>
<gene>
    <name evidence="4" type="ORF">GDO86_019818</name>
</gene>
<feature type="non-terminal residue" evidence="4">
    <location>
        <position position="338"/>
    </location>
</feature>
<keyword evidence="2" id="KW-1133">Transmembrane helix</keyword>
<dbReference type="InterPro" id="IPR055095">
    <property type="entry name" value="NUP210_Ig_C"/>
</dbReference>
<evidence type="ECO:0000313" key="5">
    <source>
        <dbReference type="Proteomes" id="UP000812440"/>
    </source>
</evidence>
<accession>A0A8T2ICU9</accession>
<dbReference type="GO" id="GO:0005643">
    <property type="term" value="C:nuclear pore"/>
    <property type="evidence" value="ECO:0007669"/>
    <property type="project" value="TreeGrafter"/>
</dbReference>
<reference evidence="4" key="1">
    <citation type="thesis" date="2020" institute="ProQuest LLC" country="789 East Eisenhower Parkway, Ann Arbor, MI, USA">
        <title>Comparative Genomics and Chromosome Evolution.</title>
        <authorList>
            <person name="Mudd A.B."/>
        </authorList>
    </citation>
    <scope>NUCLEOTIDE SEQUENCE</scope>
    <source>
        <strain evidence="4">Female2</strain>
        <tissue evidence="4">Blood</tissue>
    </source>
</reference>
<feature type="compositionally biased region" description="Polar residues" evidence="1">
    <location>
        <begin position="314"/>
        <end position="327"/>
    </location>
</feature>
<keyword evidence="2" id="KW-0812">Transmembrane</keyword>
<feature type="domain" description="NUP210 C-terminal Ig-like" evidence="3">
    <location>
        <begin position="25"/>
        <end position="173"/>
    </location>
</feature>
<evidence type="ECO:0000313" key="4">
    <source>
        <dbReference type="EMBL" id="KAG8429567.1"/>
    </source>
</evidence>